<dbReference type="Proteomes" id="UP001174934">
    <property type="component" value="Unassembled WGS sequence"/>
</dbReference>
<keyword evidence="1" id="KW-1133">Transmembrane helix</keyword>
<sequence length="65" mass="7093">MVRSTVVGICCAQIPIKSIDGIVVSAIVGILHVLIDLTMLLFNVTTLFRVEKSIASSLNQPQRRI</sequence>
<feature type="transmembrane region" description="Helical" evidence="1">
    <location>
        <begin position="22"/>
        <end position="42"/>
    </location>
</feature>
<keyword evidence="1" id="KW-0812">Transmembrane</keyword>
<evidence type="ECO:0000256" key="1">
    <source>
        <dbReference type="SAM" id="Phobius"/>
    </source>
</evidence>
<dbReference type="AlphaFoldDB" id="A0AA40CEM7"/>
<keyword evidence="1" id="KW-0472">Membrane</keyword>
<proteinExistence type="predicted"/>
<dbReference type="EMBL" id="JAULSR010000001">
    <property type="protein sequence ID" value="KAK0635465.1"/>
    <property type="molecule type" value="Genomic_DNA"/>
</dbReference>
<protein>
    <submittedName>
        <fullName evidence="2">Uncharacterized protein</fullName>
    </submittedName>
</protein>
<evidence type="ECO:0000313" key="3">
    <source>
        <dbReference type="Proteomes" id="UP001174934"/>
    </source>
</evidence>
<name>A0AA40CEM7_9PEZI</name>
<keyword evidence="3" id="KW-1185">Reference proteome</keyword>
<reference evidence="2" key="1">
    <citation type="submission" date="2023-06" db="EMBL/GenBank/DDBJ databases">
        <title>Genome-scale phylogeny and comparative genomics of the fungal order Sordariales.</title>
        <authorList>
            <consortium name="Lawrence Berkeley National Laboratory"/>
            <person name="Hensen N."/>
            <person name="Bonometti L."/>
            <person name="Westerberg I."/>
            <person name="Brannstrom I.O."/>
            <person name="Guillou S."/>
            <person name="Cros-Aarteil S."/>
            <person name="Calhoun S."/>
            <person name="Haridas S."/>
            <person name="Kuo A."/>
            <person name="Mondo S."/>
            <person name="Pangilinan J."/>
            <person name="Riley R."/>
            <person name="LaButti K."/>
            <person name="Andreopoulos B."/>
            <person name="Lipzen A."/>
            <person name="Chen C."/>
            <person name="Yanf M."/>
            <person name="Daum C."/>
            <person name="Ng V."/>
            <person name="Clum A."/>
            <person name="Steindorff A."/>
            <person name="Ohm R."/>
            <person name="Martin F."/>
            <person name="Silar P."/>
            <person name="Natvig D."/>
            <person name="Lalanne C."/>
            <person name="Gautier V."/>
            <person name="Ament-velasquez S.L."/>
            <person name="Kruys A."/>
            <person name="Hutchinson M.I."/>
            <person name="Powell A.J."/>
            <person name="Barry K."/>
            <person name="Miller A.N."/>
            <person name="Grigoriev I.V."/>
            <person name="Debuchy R."/>
            <person name="Gladieux P."/>
            <person name="Thoren M.H."/>
            <person name="Johannesson H."/>
        </authorList>
    </citation>
    <scope>NUCLEOTIDE SEQUENCE</scope>
    <source>
        <strain evidence="2">SMH3391-2</strain>
    </source>
</reference>
<organism evidence="2 3">
    <name type="scientific">Bombardia bombarda</name>
    <dbReference type="NCBI Taxonomy" id="252184"/>
    <lineage>
        <taxon>Eukaryota</taxon>
        <taxon>Fungi</taxon>
        <taxon>Dikarya</taxon>
        <taxon>Ascomycota</taxon>
        <taxon>Pezizomycotina</taxon>
        <taxon>Sordariomycetes</taxon>
        <taxon>Sordariomycetidae</taxon>
        <taxon>Sordariales</taxon>
        <taxon>Lasiosphaeriaceae</taxon>
        <taxon>Bombardia</taxon>
    </lineage>
</organism>
<comment type="caution">
    <text evidence="2">The sequence shown here is derived from an EMBL/GenBank/DDBJ whole genome shotgun (WGS) entry which is preliminary data.</text>
</comment>
<accession>A0AA40CEM7</accession>
<evidence type="ECO:0000313" key="2">
    <source>
        <dbReference type="EMBL" id="KAK0635465.1"/>
    </source>
</evidence>
<gene>
    <name evidence="2" type="ORF">B0T17DRAFT_516344</name>
</gene>